<dbReference type="GO" id="GO:0032259">
    <property type="term" value="P:methylation"/>
    <property type="evidence" value="ECO:0007669"/>
    <property type="project" value="UniProtKB-KW"/>
</dbReference>
<dbReference type="PANTHER" id="PTHR43591">
    <property type="entry name" value="METHYLTRANSFERASE"/>
    <property type="match status" value="1"/>
</dbReference>
<dbReference type="InterPro" id="IPR029063">
    <property type="entry name" value="SAM-dependent_MTases_sf"/>
</dbReference>
<dbReference type="SUPFAM" id="SSF53335">
    <property type="entry name" value="S-adenosyl-L-methionine-dependent methyltransferases"/>
    <property type="match status" value="1"/>
</dbReference>
<accession>A0A9P9JF39</accession>
<name>A0A9P9JF39_9HYPO</name>
<dbReference type="OrthoDB" id="2013972at2759"/>
<dbReference type="CDD" id="cd02440">
    <property type="entry name" value="AdoMet_MTases"/>
    <property type="match status" value="1"/>
</dbReference>
<dbReference type="GO" id="GO:0008168">
    <property type="term" value="F:methyltransferase activity"/>
    <property type="evidence" value="ECO:0007669"/>
    <property type="project" value="UniProtKB-KW"/>
</dbReference>
<comment type="similarity">
    <text evidence="1">Belongs to the methyltransferase superfamily. LaeA methyltransferase family.</text>
</comment>
<dbReference type="Gene3D" id="3.40.50.150">
    <property type="entry name" value="Vaccinia Virus protein VP39"/>
    <property type="match status" value="1"/>
</dbReference>
<sequence>MPEETRLGAPAVQTQEALADNPLQADDDSWDNDSAYNAPEGSASFRTSLASSIINYKYENGRRYHAFREGSYLVPNDEEEQDRMDLVHHIFRLTLKGKLFLAPLSKDPQRVLDLGTGTGAWAMDFADEYPSAEVIGTDLSPIQPGWVPPNCAFEVDDFESDWPYRKPFDFIHARELEGCIGDADRLFSQAFKHLAPGGYIELQAAYTRFLSDDDTAKNATDAQFWLKTLCDGLAQFGKPLDCTIGWKQKLEAAGFVDVQQEIRKVPIGAWPKDPKLKELGMYQGIQQIKAVESYTPAVFARILNWSDEELQVFIAKVRADLKNPKIHLYIPAYFIWGRKP</sequence>
<evidence type="ECO:0000313" key="4">
    <source>
        <dbReference type="Proteomes" id="UP000717696"/>
    </source>
</evidence>
<keyword evidence="3" id="KW-0489">Methyltransferase</keyword>
<dbReference type="Pfam" id="PF13489">
    <property type="entry name" value="Methyltransf_23"/>
    <property type="match status" value="1"/>
</dbReference>
<evidence type="ECO:0000256" key="2">
    <source>
        <dbReference type="SAM" id="MobiDB-lite"/>
    </source>
</evidence>
<organism evidence="3 4">
    <name type="scientific">Dactylonectria estremocensis</name>
    <dbReference type="NCBI Taxonomy" id="1079267"/>
    <lineage>
        <taxon>Eukaryota</taxon>
        <taxon>Fungi</taxon>
        <taxon>Dikarya</taxon>
        <taxon>Ascomycota</taxon>
        <taxon>Pezizomycotina</taxon>
        <taxon>Sordariomycetes</taxon>
        <taxon>Hypocreomycetidae</taxon>
        <taxon>Hypocreales</taxon>
        <taxon>Nectriaceae</taxon>
        <taxon>Dactylonectria</taxon>
    </lineage>
</organism>
<dbReference type="Proteomes" id="UP000717696">
    <property type="component" value="Unassembled WGS sequence"/>
</dbReference>
<evidence type="ECO:0000313" key="3">
    <source>
        <dbReference type="EMBL" id="KAH7157894.1"/>
    </source>
</evidence>
<reference evidence="3" key="1">
    <citation type="journal article" date="2021" name="Nat. Commun.">
        <title>Genetic determinants of endophytism in the Arabidopsis root mycobiome.</title>
        <authorList>
            <person name="Mesny F."/>
            <person name="Miyauchi S."/>
            <person name="Thiergart T."/>
            <person name="Pickel B."/>
            <person name="Atanasova L."/>
            <person name="Karlsson M."/>
            <person name="Huettel B."/>
            <person name="Barry K.W."/>
            <person name="Haridas S."/>
            <person name="Chen C."/>
            <person name="Bauer D."/>
            <person name="Andreopoulos W."/>
            <person name="Pangilinan J."/>
            <person name="LaButti K."/>
            <person name="Riley R."/>
            <person name="Lipzen A."/>
            <person name="Clum A."/>
            <person name="Drula E."/>
            <person name="Henrissat B."/>
            <person name="Kohler A."/>
            <person name="Grigoriev I.V."/>
            <person name="Martin F.M."/>
            <person name="Hacquard S."/>
        </authorList>
    </citation>
    <scope>NUCLEOTIDE SEQUENCE</scope>
    <source>
        <strain evidence="3">MPI-CAGE-AT-0021</strain>
    </source>
</reference>
<comment type="caution">
    <text evidence="3">The sequence shown here is derived from an EMBL/GenBank/DDBJ whole genome shotgun (WGS) entry which is preliminary data.</text>
</comment>
<keyword evidence="3" id="KW-0808">Transferase</keyword>
<keyword evidence="4" id="KW-1185">Reference proteome</keyword>
<feature type="region of interest" description="Disordered" evidence="2">
    <location>
        <begin position="1"/>
        <end position="38"/>
    </location>
</feature>
<proteinExistence type="inferred from homology"/>
<gene>
    <name evidence="3" type="ORF">B0J13DRAFT_183826</name>
</gene>
<evidence type="ECO:0000256" key="1">
    <source>
        <dbReference type="ARBA" id="ARBA00038158"/>
    </source>
</evidence>
<protein>
    <submittedName>
        <fullName evidence="3">S-adenosyl-L-methionine-dependent methyltransferase</fullName>
    </submittedName>
</protein>
<dbReference type="PANTHER" id="PTHR43591:SF31">
    <property type="entry name" value="LAEA-LIKE, PUTATIVE (AFU_ORTHOLOGUE AFUA_8G01930)-RELATED"/>
    <property type="match status" value="1"/>
</dbReference>
<dbReference type="EMBL" id="JAGMUU010000003">
    <property type="protein sequence ID" value="KAH7157894.1"/>
    <property type="molecule type" value="Genomic_DNA"/>
</dbReference>
<dbReference type="AlphaFoldDB" id="A0A9P9JF39"/>